<keyword evidence="1" id="KW-1133">Transmembrane helix</keyword>
<dbReference type="Proteomes" id="UP001219537">
    <property type="component" value="Chromosome 1"/>
</dbReference>
<protein>
    <submittedName>
        <fullName evidence="2">Uncharacterized protein</fullName>
    </submittedName>
</protein>
<evidence type="ECO:0000313" key="2">
    <source>
        <dbReference type="EMBL" id="WDG09068.1"/>
    </source>
</evidence>
<evidence type="ECO:0000313" key="3">
    <source>
        <dbReference type="Proteomes" id="UP001219537"/>
    </source>
</evidence>
<organism evidence="2 3">
    <name type="scientific">Vibrio campbellii</name>
    <dbReference type="NCBI Taxonomy" id="680"/>
    <lineage>
        <taxon>Bacteria</taxon>
        <taxon>Pseudomonadati</taxon>
        <taxon>Pseudomonadota</taxon>
        <taxon>Gammaproteobacteria</taxon>
        <taxon>Vibrionales</taxon>
        <taxon>Vibrionaceae</taxon>
        <taxon>Vibrio</taxon>
    </lineage>
</organism>
<dbReference type="RefSeq" id="WP_274290924.1">
    <property type="nucleotide sequence ID" value="NZ_CP117988.1"/>
</dbReference>
<feature type="transmembrane region" description="Helical" evidence="1">
    <location>
        <begin position="100"/>
        <end position="122"/>
    </location>
</feature>
<evidence type="ECO:0000256" key="1">
    <source>
        <dbReference type="SAM" id="Phobius"/>
    </source>
</evidence>
<feature type="transmembrane region" description="Helical" evidence="1">
    <location>
        <begin position="6"/>
        <end position="31"/>
    </location>
</feature>
<accession>A0AAQ2XZM3</accession>
<keyword evidence="1" id="KW-0812">Transmembrane</keyword>
<reference evidence="2" key="1">
    <citation type="submission" date="2023-02" db="EMBL/GenBank/DDBJ databases">
        <title>Isolation, identification, and genome analysis of Vibrio campbellii in the Penaeus vannamei larvae stage.</title>
        <authorList>
            <person name="Huang T."/>
            <person name="Zhang B."/>
        </authorList>
    </citation>
    <scope>NUCLEOTIDE SEQUENCE</scope>
    <source>
        <strain evidence="2">20220413_1</strain>
    </source>
</reference>
<gene>
    <name evidence="2" type="ORF">PUN50_04110</name>
</gene>
<keyword evidence="1" id="KW-0472">Membrane</keyword>
<dbReference type="EMBL" id="CP117988">
    <property type="protein sequence ID" value="WDG09068.1"/>
    <property type="molecule type" value="Genomic_DNA"/>
</dbReference>
<proteinExistence type="predicted"/>
<sequence length="123" mass="13957">MSLVELSFVVFFIAGGLLIFWYLIVGIILTCATPEEIKQYAYTREHYTEVELALVSGFHFGALIHGLALLAAIAFPRLGRKRGLSDVRSISPQWLIKVSLVYWLILLIILFVIFSTLLIMVFH</sequence>
<dbReference type="AlphaFoldDB" id="A0AAQ2XZM3"/>
<feature type="transmembrane region" description="Helical" evidence="1">
    <location>
        <begin position="52"/>
        <end position="75"/>
    </location>
</feature>
<name>A0AAQ2XZM3_9VIBR</name>